<accession>A0A3N5C2Y5</accession>
<evidence type="ECO:0000313" key="2">
    <source>
        <dbReference type="Proteomes" id="UP000277108"/>
    </source>
</evidence>
<dbReference type="RefSeq" id="WP_123807865.1">
    <property type="nucleotide sequence ID" value="NZ_RKRK01000003.1"/>
</dbReference>
<keyword evidence="2" id="KW-1185">Reference proteome</keyword>
<gene>
    <name evidence="1" type="ORF">EDD62_1124</name>
</gene>
<evidence type="ECO:0000313" key="1">
    <source>
        <dbReference type="EMBL" id="RPF56488.1"/>
    </source>
</evidence>
<proteinExistence type="predicted"/>
<protein>
    <submittedName>
        <fullName evidence="1">Uncharacterized protein</fullName>
    </submittedName>
</protein>
<dbReference type="Proteomes" id="UP000277108">
    <property type="component" value="Unassembled WGS sequence"/>
</dbReference>
<dbReference type="AlphaFoldDB" id="A0A3N5C2Y5"/>
<comment type="caution">
    <text evidence="1">The sequence shown here is derived from an EMBL/GenBank/DDBJ whole genome shotgun (WGS) entry which is preliminary data.</text>
</comment>
<name>A0A3N5C2Y5_9BACL</name>
<dbReference type="EMBL" id="RKRK01000003">
    <property type="protein sequence ID" value="RPF56488.1"/>
    <property type="molecule type" value="Genomic_DNA"/>
</dbReference>
<reference evidence="1 2" key="1">
    <citation type="submission" date="2018-11" db="EMBL/GenBank/DDBJ databases">
        <title>Genomic Encyclopedia of Type Strains, Phase IV (KMG-IV): sequencing the most valuable type-strain genomes for metagenomic binning, comparative biology and taxonomic classification.</title>
        <authorList>
            <person name="Goeker M."/>
        </authorList>
    </citation>
    <scope>NUCLEOTIDE SEQUENCE [LARGE SCALE GENOMIC DNA]</scope>
    <source>
        <strain evidence="1 2">DSM 29158</strain>
    </source>
</reference>
<sequence length="79" mass="9312">MEHQSNSFQYDYDVSDKPSEQIIQDLNLSENEAELIDEAIDMMKQSNCQMNAAELFDAIEFIQSLKQPTKQFQHRQQEQ</sequence>
<organism evidence="1 2">
    <name type="scientific">Abyssicoccus albus</name>
    <dbReference type="NCBI Taxonomy" id="1817405"/>
    <lineage>
        <taxon>Bacteria</taxon>
        <taxon>Bacillati</taxon>
        <taxon>Bacillota</taxon>
        <taxon>Bacilli</taxon>
        <taxon>Bacillales</taxon>
        <taxon>Abyssicoccaceae</taxon>
    </lineage>
</organism>